<accession>A0A2P4YEH1</accession>
<organism evidence="2 3">
    <name type="scientific">Phytophthora palmivora</name>
    <dbReference type="NCBI Taxonomy" id="4796"/>
    <lineage>
        <taxon>Eukaryota</taxon>
        <taxon>Sar</taxon>
        <taxon>Stramenopiles</taxon>
        <taxon>Oomycota</taxon>
        <taxon>Peronosporomycetes</taxon>
        <taxon>Peronosporales</taxon>
        <taxon>Peronosporaceae</taxon>
        <taxon>Phytophthora</taxon>
    </lineage>
</organism>
<reference evidence="2 3" key="1">
    <citation type="journal article" date="2017" name="Genome Biol. Evol.">
        <title>Phytophthora megakarya and P. palmivora, closely related causal agents of cacao black pod rot, underwent increases in genome sizes and gene numbers by different mechanisms.</title>
        <authorList>
            <person name="Ali S.S."/>
            <person name="Shao J."/>
            <person name="Lary D.J."/>
            <person name="Kronmiller B."/>
            <person name="Shen D."/>
            <person name="Strem M.D."/>
            <person name="Amoako-Attah I."/>
            <person name="Akrofi A.Y."/>
            <person name="Begoude B.A."/>
            <person name="Ten Hoopen G.M."/>
            <person name="Coulibaly K."/>
            <person name="Kebe B.I."/>
            <person name="Melnick R.L."/>
            <person name="Guiltinan M.J."/>
            <person name="Tyler B.M."/>
            <person name="Meinhardt L.W."/>
            <person name="Bailey B.A."/>
        </authorList>
    </citation>
    <scope>NUCLEOTIDE SEQUENCE [LARGE SCALE GENOMIC DNA]</scope>
    <source>
        <strain evidence="3">sbr112.9</strain>
    </source>
</reference>
<gene>
    <name evidence="2" type="ORF">PHPALM_6596</name>
</gene>
<evidence type="ECO:0000313" key="2">
    <source>
        <dbReference type="EMBL" id="POM76196.1"/>
    </source>
</evidence>
<feature type="region of interest" description="Disordered" evidence="1">
    <location>
        <begin position="524"/>
        <end position="547"/>
    </location>
</feature>
<evidence type="ECO:0000313" key="3">
    <source>
        <dbReference type="Proteomes" id="UP000237271"/>
    </source>
</evidence>
<sequence>MPVGRNRRRIRLVTAVTRSPTQNEIVETIQDDEHRLTMERQVGDFGHIPDESQAARATRITTTIAALPPHGAMETQRRLVVYAHRVRQLLSHRSLTDHLSLARREELWREIHRIKNEIQTLQGQTEVTTHSVASMERLTSHLERLTRNFASQGPADLLPRWLVHHHVDEAPVAPDHIHLSPWDDGFTPSGCNGRPGKIVRDFPRDHPKTFAIVNGAVSEETADLLYASAVKATVWGVYVSMSDLQVENVLEIPESEQNEPDTYRQALARRTVQEFLMGPEAAQWITKNDWKRTHGVAVWVIASDCNDETEYHLDYAEQVRYETNVLFPPIYGATLHVSPLHSNDETGTLNQGRETSSFEGGGFHVNLTGLSHYDKYGYKTRKQSQKLTTDELEELSDSEQGWKCVPYKYRRGILCDGEFPHFSGRVRSLPAAVSSPTVGDSELTVKRVVVGFNLFPSEIGPCVAKFPEHSGAFNRYVKLSQAAVKQTKLLSTSSNKGGWTLASVRANPKQAAFLKLLARKVRGNQQHKGASQASEVEAASSSKMTVE</sequence>
<dbReference type="AlphaFoldDB" id="A0A2P4YEH1"/>
<dbReference type="Proteomes" id="UP000237271">
    <property type="component" value="Unassembled WGS sequence"/>
</dbReference>
<dbReference type="EMBL" id="NCKW01003509">
    <property type="protein sequence ID" value="POM76196.1"/>
    <property type="molecule type" value="Genomic_DNA"/>
</dbReference>
<name>A0A2P4YEH1_9STRA</name>
<protein>
    <submittedName>
        <fullName evidence="2">Uncharacterized protein</fullName>
    </submittedName>
</protein>
<keyword evidence="3" id="KW-1185">Reference proteome</keyword>
<evidence type="ECO:0000256" key="1">
    <source>
        <dbReference type="SAM" id="MobiDB-lite"/>
    </source>
</evidence>
<dbReference type="OrthoDB" id="45637at2759"/>
<proteinExistence type="predicted"/>
<feature type="compositionally biased region" description="Low complexity" evidence="1">
    <location>
        <begin position="530"/>
        <end position="547"/>
    </location>
</feature>
<comment type="caution">
    <text evidence="2">The sequence shown here is derived from an EMBL/GenBank/DDBJ whole genome shotgun (WGS) entry which is preliminary data.</text>
</comment>